<dbReference type="Gene3D" id="3.30.70.2750">
    <property type="match status" value="1"/>
</dbReference>
<feature type="transmembrane region" description="Helical" evidence="9">
    <location>
        <begin position="497"/>
        <end position="518"/>
    </location>
</feature>
<evidence type="ECO:0000256" key="1">
    <source>
        <dbReference type="ARBA" id="ARBA00004141"/>
    </source>
</evidence>
<accession>A0A8I0AN50</accession>
<dbReference type="RefSeq" id="WP_186847324.1">
    <property type="nucleotide sequence ID" value="NZ_JACOOX010000002.1"/>
</dbReference>
<dbReference type="GO" id="GO:0016471">
    <property type="term" value="C:vacuolar proton-transporting V-type ATPase complex"/>
    <property type="evidence" value="ECO:0007669"/>
    <property type="project" value="TreeGrafter"/>
</dbReference>
<feature type="transmembrane region" description="Helical" evidence="9">
    <location>
        <begin position="412"/>
        <end position="438"/>
    </location>
</feature>
<feature type="transmembrane region" description="Helical" evidence="9">
    <location>
        <begin position="364"/>
        <end position="391"/>
    </location>
</feature>
<dbReference type="Gene3D" id="1.20.1460.20">
    <property type="match status" value="1"/>
</dbReference>
<reference evidence="10 11" key="1">
    <citation type="submission" date="2020-08" db="EMBL/GenBank/DDBJ databases">
        <title>Genome public.</title>
        <authorList>
            <person name="Liu C."/>
            <person name="Sun Q."/>
        </authorList>
    </citation>
    <scope>NUCLEOTIDE SEQUENCE [LARGE SCALE GENOMIC DNA]</scope>
    <source>
        <strain evidence="10 11">NSJ-10</strain>
    </source>
</reference>
<keyword evidence="3" id="KW-0813">Transport</keyword>
<dbReference type="GO" id="GO:0007035">
    <property type="term" value="P:vacuolar acidification"/>
    <property type="evidence" value="ECO:0007669"/>
    <property type="project" value="TreeGrafter"/>
</dbReference>
<evidence type="ECO:0000256" key="2">
    <source>
        <dbReference type="ARBA" id="ARBA00009904"/>
    </source>
</evidence>
<dbReference type="Proteomes" id="UP000615234">
    <property type="component" value="Unassembled WGS sequence"/>
</dbReference>
<keyword evidence="6" id="KW-0406">Ion transport</keyword>
<dbReference type="GO" id="GO:0033179">
    <property type="term" value="C:proton-transporting V-type ATPase, V0 domain"/>
    <property type="evidence" value="ECO:0007669"/>
    <property type="project" value="InterPro"/>
</dbReference>
<protein>
    <submittedName>
        <fullName evidence="10">V-type ATP synthase subunit I</fullName>
    </submittedName>
</protein>
<feature type="transmembrane region" description="Helical" evidence="9">
    <location>
        <begin position="530"/>
        <end position="548"/>
    </location>
</feature>
<keyword evidence="11" id="KW-1185">Reference proteome</keyword>
<dbReference type="GO" id="GO:0051117">
    <property type="term" value="F:ATPase binding"/>
    <property type="evidence" value="ECO:0007669"/>
    <property type="project" value="TreeGrafter"/>
</dbReference>
<dbReference type="PANTHER" id="PTHR11629:SF63">
    <property type="entry name" value="V-TYPE PROTON ATPASE SUBUNIT A"/>
    <property type="match status" value="1"/>
</dbReference>
<dbReference type="EMBL" id="JACOOX010000002">
    <property type="protein sequence ID" value="MBC5661805.1"/>
    <property type="molecule type" value="Genomic_DNA"/>
</dbReference>
<dbReference type="GO" id="GO:0046961">
    <property type="term" value="F:proton-transporting ATPase activity, rotational mechanism"/>
    <property type="evidence" value="ECO:0007669"/>
    <property type="project" value="InterPro"/>
</dbReference>
<comment type="caution">
    <text evidence="10">The sequence shown here is derived from an EMBL/GenBank/DDBJ whole genome shotgun (WGS) entry which is preliminary data.</text>
</comment>
<comment type="similarity">
    <text evidence="2">Belongs to the V-ATPase 116 kDa subunit family.</text>
</comment>
<feature type="coiled-coil region" evidence="8">
    <location>
        <begin position="233"/>
        <end position="267"/>
    </location>
</feature>
<feature type="transmembrane region" description="Helical" evidence="9">
    <location>
        <begin position="578"/>
        <end position="595"/>
    </location>
</feature>
<evidence type="ECO:0000256" key="8">
    <source>
        <dbReference type="SAM" id="Coils"/>
    </source>
</evidence>
<dbReference type="Gene3D" id="3.30.70.2170">
    <property type="match status" value="1"/>
</dbReference>
<evidence type="ECO:0000256" key="3">
    <source>
        <dbReference type="ARBA" id="ARBA00022448"/>
    </source>
</evidence>
<keyword evidence="8" id="KW-0175">Coiled coil</keyword>
<gene>
    <name evidence="10" type="ORF">H8S09_02675</name>
</gene>
<evidence type="ECO:0000256" key="9">
    <source>
        <dbReference type="SAM" id="Phobius"/>
    </source>
</evidence>
<keyword evidence="4 9" id="KW-0812">Transmembrane</keyword>
<keyword evidence="7 9" id="KW-0472">Membrane</keyword>
<name>A0A8I0AN50_9FIRM</name>
<dbReference type="Pfam" id="PF01496">
    <property type="entry name" value="V_ATPase_I"/>
    <property type="match status" value="2"/>
</dbReference>
<feature type="transmembrane region" description="Helical" evidence="9">
    <location>
        <begin position="458"/>
        <end position="476"/>
    </location>
</feature>
<keyword evidence="5 9" id="KW-1133">Transmembrane helix</keyword>
<sequence>MAVLAIKKIDICAMKKDRKAILEKLQSMGALEIRAGGDETDVFKKINTTSQRSKYEKRVQNTDEALEILGRYAPEKTSMLQALAGKADVDDSVYKEIVENRHDYNMIVQKIREKDKKIGNCKAEIAKCQLAIDGLKPWINMDVPINTTGTEHTDVIMGSLGPGLTENMIEELVAKRQPELSAHEITVISSDKDQTCIFVVCLKTETERLEEALRAEGFTRMSYFSKRTPENKIKKYRLTIEGYEDEIEDLKKQIAGFAENRQALKTLSDYYKIRTEKYQVLGTLLQSNSTFIITGYVLERDEEKVKEELNQNFVLMVETGEIPEDEPAPVQLSNKMPFASAEGILESYGLPARGEMDPTTPMSLFYVFFFGLMLSDAAYGLIIFLACFILLRKFPKMGDGMKKSLTLFEYCGISTLIWGILFGGYFGDVVAVVSRTFFHHEITIAPVWFAPLDNPMKMLIFSLLFGLIHLFGGLALKGYMCLKKKDFVGFFSDVISWYLLIIGLVLMLMPTSLFASIAQVSFHFSDGLKTFSYVITILGAAIIVVMSGRSHKNPVLRLALGLYDIYNITGWLSDLLSYSRLLALGLATGVIAQVINQMGSMVGDGILGAIVFILVFIIGHTFNLAINMLGAYVHTCRLQYVEFFGKFYEGGGEAFHPFKENTKYVDIGNAGMKTCKPEIKEE</sequence>
<dbReference type="PANTHER" id="PTHR11629">
    <property type="entry name" value="VACUOLAR PROTON ATPASES"/>
    <property type="match status" value="1"/>
</dbReference>
<proteinExistence type="inferred from homology"/>
<comment type="subcellular location">
    <subcellularLocation>
        <location evidence="1">Membrane</location>
        <topology evidence="1">Multi-pass membrane protein</topology>
    </subcellularLocation>
</comment>
<dbReference type="InterPro" id="IPR002490">
    <property type="entry name" value="V-ATPase_116kDa_su"/>
</dbReference>
<feature type="transmembrane region" description="Helical" evidence="9">
    <location>
        <begin position="607"/>
        <end position="633"/>
    </location>
</feature>
<evidence type="ECO:0000313" key="11">
    <source>
        <dbReference type="Proteomes" id="UP000615234"/>
    </source>
</evidence>
<evidence type="ECO:0000256" key="5">
    <source>
        <dbReference type="ARBA" id="ARBA00022989"/>
    </source>
</evidence>
<organism evidence="10 11">
    <name type="scientific">Coprococcus hominis</name>
    <name type="common">ex Liu et al. 2022</name>
    <dbReference type="NCBI Taxonomy" id="2763039"/>
    <lineage>
        <taxon>Bacteria</taxon>
        <taxon>Bacillati</taxon>
        <taxon>Bacillota</taxon>
        <taxon>Clostridia</taxon>
        <taxon>Lachnospirales</taxon>
        <taxon>Lachnospiraceae</taxon>
        <taxon>Coprococcus</taxon>
    </lineage>
</organism>
<dbReference type="AlphaFoldDB" id="A0A8I0AN50"/>
<evidence type="ECO:0000313" key="10">
    <source>
        <dbReference type="EMBL" id="MBC5661805.1"/>
    </source>
</evidence>
<evidence type="ECO:0000256" key="4">
    <source>
        <dbReference type="ARBA" id="ARBA00022692"/>
    </source>
</evidence>
<evidence type="ECO:0000256" key="6">
    <source>
        <dbReference type="ARBA" id="ARBA00023065"/>
    </source>
</evidence>
<evidence type="ECO:0000256" key="7">
    <source>
        <dbReference type="ARBA" id="ARBA00023136"/>
    </source>
</evidence>